<feature type="compositionally biased region" description="Polar residues" evidence="1">
    <location>
        <begin position="445"/>
        <end position="483"/>
    </location>
</feature>
<dbReference type="eggNOG" id="ENOG502S0S8">
    <property type="taxonomic scope" value="Eukaryota"/>
</dbReference>
<feature type="compositionally biased region" description="Polar residues" evidence="1">
    <location>
        <begin position="423"/>
        <end position="437"/>
    </location>
</feature>
<feature type="region of interest" description="Disordered" evidence="1">
    <location>
        <begin position="749"/>
        <end position="835"/>
    </location>
</feature>
<dbReference type="STRING" id="1116229.S3CH82"/>
<feature type="region of interest" description="Disordered" evidence="1">
    <location>
        <begin position="1"/>
        <end position="169"/>
    </location>
</feature>
<proteinExistence type="predicted"/>
<dbReference type="KEGG" id="glz:GLAREA_01719"/>
<dbReference type="AlphaFoldDB" id="S3CH82"/>
<dbReference type="RefSeq" id="XP_008087126.1">
    <property type="nucleotide sequence ID" value="XM_008088935.1"/>
</dbReference>
<name>S3CH82_GLAL2</name>
<evidence type="ECO:0008006" key="4">
    <source>
        <dbReference type="Google" id="ProtNLM"/>
    </source>
</evidence>
<feature type="compositionally biased region" description="Basic and acidic residues" evidence="1">
    <location>
        <begin position="215"/>
        <end position="231"/>
    </location>
</feature>
<protein>
    <recommendedName>
        <fullName evidence="4">PH domain-containing protein</fullName>
    </recommendedName>
</protein>
<evidence type="ECO:0000313" key="2">
    <source>
        <dbReference type="EMBL" id="EPE25807.1"/>
    </source>
</evidence>
<organism evidence="2 3">
    <name type="scientific">Glarea lozoyensis (strain ATCC 20868 / MF5171)</name>
    <dbReference type="NCBI Taxonomy" id="1116229"/>
    <lineage>
        <taxon>Eukaryota</taxon>
        <taxon>Fungi</taxon>
        <taxon>Dikarya</taxon>
        <taxon>Ascomycota</taxon>
        <taxon>Pezizomycotina</taxon>
        <taxon>Leotiomycetes</taxon>
        <taxon>Helotiales</taxon>
        <taxon>Helotiaceae</taxon>
        <taxon>Glarea</taxon>
    </lineage>
</organism>
<accession>S3CH82</accession>
<feature type="compositionally biased region" description="Low complexity" evidence="1">
    <location>
        <begin position="89"/>
        <end position="116"/>
    </location>
</feature>
<feature type="compositionally biased region" description="Polar residues" evidence="1">
    <location>
        <begin position="537"/>
        <end position="547"/>
    </location>
</feature>
<keyword evidence="3" id="KW-1185">Reference proteome</keyword>
<feature type="region of interest" description="Disordered" evidence="1">
    <location>
        <begin position="417"/>
        <end position="503"/>
    </location>
</feature>
<dbReference type="Proteomes" id="UP000016922">
    <property type="component" value="Unassembled WGS sequence"/>
</dbReference>
<feature type="region of interest" description="Disordered" evidence="1">
    <location>
        <begin position="203"/>
        <end position="240"/>
    </location>
</feature>
<feature type="compositionally biased region" description="Basic and acidic residues" evidence="1">
    <location>
        <begin position="134"/>
        <end position="143"/>
    </location>
</feature>
<evidence type="ECO:0000313" key="3">
    <source>
        <dbReference type="Proteomes" id="UP000016922"/>
    </source>
</evidence>
<sequence>METSGNANHAFRDTDPSHRFNPPQAALPNRRARPPPMDLSCSDEPEIRVPLAPKGLDRRASKGGLRGMFTRTKAQAEKSAVVPLKEETTQSSPSTASSRSLALSTQTTVTPSTPVTPAIPVQARQSRIAIRSKSVKDVGDKKPAAKSSSKSSNSTSRTPKRTLASWDPPPLFQAFPQAIKHASLTASTLSADVILRMSSHKKSNVLGDDLTPTTEENRPEQNAEVKKTEKTKTKHRRQLSGPKADWTRKLFILVTSGYLLQYAGEGSFDRLPEKVMQLGTESVAFASDAIPGKHWVLQVSQSLNADGAPSSDSRSLLSRLAFRGADYRRSATSLLMIMGSGEDMESWITVIRREIEALGGKKHVSETGKPKPERDNDIMQLRTQPSHRYLIQREPEQVPPPVSRQDDDSLRLAAEGRTHVLRDTNTMKTPNSATNSLDGRHLETLRNSTNRSSYMSSGQRTLITSDNSSASTSPTRESYSTIDDVSPKHSVENQRMGQNGLDTIERRKSMQTVSNPTLEANTSTNPRPHSTYSILATSPAPQNFSVPSSSSRRFSTTSRGLSHKPQVTDTLDVPDIVMSTYDSADIQSKPLPEFPHQNRRSSSSAIERVPIYDSLSKATKSHGHESFTESAASQGLADHELTSTPYSSRSDDQLGEFHFPQRYSVAPKAAETSIGHWAHTALPAFSFPAPLPASPIAQLPTYIPIEHGTSDRPPISFSKQLRRPMSMQIRAESHSKSFVSASYTFGGRASKSLPLPAGDAKYPKRNNTVSHDQPFALPPIHRPRSEDNKKLGARKSMPLLASGPPPAPPPKRSLPPLPPPQNSPLSEPSQNGLQM</sequence>
<evidence type="ECO:0000256" key="1">
    <source>
        <dbReference type="SAM" id="MobiDB-lite"/>
    </source>
</evidence>
<feature type="compositionally biased region" description="Low complexity" evidence="1">
    <location>
        <begin position="145"/>
        <end position="157"/>
    </location>
</feature>
<dbReference type="OrthoDB" id="1749473at2759"/>
<dbReference type="HOGENOM" id="CLU_009124_1_0_1"/>
<dbReference type="EMBL" id="KE145371">
    <property type="protein sequence ID" value="EPE25807.1"/>
    <property type="molecule type" value="Genomic_DNA"/>
</dbReference>
<feature type="region of interest" description="Disordered" evidence="1">
    <location>
        <begin position="620"/>
        <end position="653"/>
    </location>
</feature>
<feature type="region of interest" description="Disordered" evidence="1">
    <location>
        <begin position="388"/>
        <end position="407"/>
    </location>
</feature>
<feature type="compositionally biased region" description="Low complexity" evidence="1">
    <location>
        <begin position="548"/>
        <end position="559"/>
    </location>
</feature>
<reference evidence="2 3" key="1">
    <citation type="journal article" date="2013" name="BMC Genomics">
        <title>Genomics-driven discovery of the pneumocandin biosynthetic gene cluster in the fungus Glarea lozoyensis.</title>
        <authorList>
            <person name="Chen L."/>
            <person name="Yue Q."/>
            <person name="Zhang X."/>
            <person name="Xiang M."/>
            <person name="Wang C."/>
            <person name="Li S."/>
            <person name="Che Y."/>
            <person name="Ortiz-Lopez F.J."/>
            <person name="Bills G.F."/>
            <person name="Liu X."/>
            <person name="An Z."/>
        </authorList>
    </citation>
    <scope>NUCLEOTIDE SEQUENCE [LARGE SCALE GENOMIC DNA]</scope>
    <source>
        <strain evidence="3">ATCC 20868 / MF5171</strain>
    </source>
</reference>
<feature type="region of interest" description="Disordered" evidence="1">
    <location>
        <begin position="537"/>
        <end position="567"/>
    </location>
</feature>
<dbReference type="GeneID" id="19460777"/>
<gene>
    <name evidence="2" type="ORF">GLAREA_01719</name>
</gene>
<feature type="region of interest" description="Disordered" evidence="1">
    <location>
        <begin position="587"/>
        <end position="608"/>
    </location>
</feature>
<feature type="compositionally biased region" description="Pro residues" evidence="1">
    <location>
        <begin position="803"/>
        <end position="822"/>
    </location>
</feature>